<keyword evidence="2" id="KW-1185">Reference proteome</keyword>
<dbReference type="Proteomes" id="UP001151760">
    <property type="component" value="Unassembled WGS sequence"/>
</dbReference>
<dbReference type="PANTHER" id="PTHR46148:SF60">
    <property type="entry name" value="CHROMO DOMAIN-CONTAINING PROTEIN"/>
    <property type="match status" value="1"/>
</dbReference>
<sequence>MGRDLLYGDGADEKGEKFVWTDEPSWRVLRKVETEIGVCSILTSSTERLDVELCVRGSGGFWASMRIESNLMLQIKEAQRDDGELWAIMQNVEDGKHTEFLCGTGDRFSMDFPLLGFAYYSEKLHDAIWVVIIVGLTKSAPFLTHSNEHMVLVTLAENFFNRKLLDLHVTPDYLLCPTRSEFYVSFLERITESFGELVLKFSTTIQSSNRSFGMLASKVSELSRLLIEKRIVYAKEKLKEARSLQIQPDMSLSEEPESIMDRQERVMRNKVIPFVKILWKNHPEREATWETEESMRASYPHFFVQSRGSDFDTLVVFSLSIALLRNKPFILAFLYDLLLCSLLNPAMQPLIFEPLIFEPLIFEPLALNLCYDPFEMNFDMTLL</sequence>
<evidence type="ECO:0000313" key="1">
    <source>
        <dbReference type="EMBL" id="GJT63788.1"/>
    </source>
</evidence>
<evidence type="ECO:0008006" key="3">
    <source>
        <dbReference type="Google" id="ProtNLM"/>
    </source>
</evidence>
<proteinExistence type="predicted"/>
<evidence type="ECO:0000313" key="2">
    <source>
        <dbReference type="Proteomes" id="UP001151760"/>
    </source>
</evidence>
<dbReference type="PANTHER" id="PTHR46148">
    <property type="entry name" value="CHROMO DOMAIN-CONTAINING PROTEIN"/>
    <property type="match status" value="1"/>
</dbReference>
<protein>
    <recommendedName>
        <fullName evidence="3">Chromo domain-containing protein</fullName>
    </recommendedName>
</protein>
<name>A0ABQ5FLF1_9ASTR</name>
<organism evidence="1 2">
    <name type="scientific">Tanacetum coccineum</name>
    <dbReference type="NCBI Taxonomy" id="301880"/>
    <lineage>
        <taxon>Eukaryota</taxon>
        <taxon>Viridiplantae</taxon>
        <taxon>Streptophyta</taxon>
        <taxon>Embryophyta</taxon>
        <taxon>Tracheophyta</taxon>
        <taxon>Spermatophyta</taxon>
        <taxon>Magnoliopsida</taxon>
        <taxon>eudicotyledons</taxon>
        <taxon>Gunneridae</taxon>
        <taxon>Pentapetalae</taxon>
        <taxon>asterids</taxon>
        <taxon>campanulids</taxon>
        <taxon>Asterales</taxon>
        <taxon>Asteraceae</taxon>
        <taxon>Asteroideae</taxon>
        <taxon>Anthemideae</taxon>
        <taxon>Anthemidinae</taxon>
        <taxon>Tanacetum</taxon>
    </lineage>
</organism>
<comment type="caution">
    <text evidence="1">The sequence shown here is derived from an EMBL/GenBank/DDBJ whole genome shotgun (WGS) entry which is preliminary data.</text>
</comment>
<reference evidence="1" key="2">
    <citation type="submission" date="2022-01" db="EMBL/GenBank/DDBJ databases">
        <authorList>
            <person name="Yamashiro T."/>
            <person name="Shiraishi A."/>
            <person name="Satake H."/>
            <person name="Nakayama K."/>
        </authorList>
    </citation>
    <scope>NUCLEOTIDE SEQUENCE</scope>
</reference>
<accession>A0ABQ5FLF1</accession>
<gene>
    <name evidence="1" type="ORF">Tco_1015268</name>
</gene>
<dbReference type="EMBL" id="BQNB010017489">
    <property type="protein sequence ID" value="GJT63788.1"/>
    <property type="molecule type" value="Genomic_DNA"/>
</dbReference>
<reference evidence="1" key="1">
    <citation type="journal article" date="2022" name="Int. J. Mol. Sci.">
        <title>Draft Genome of Tanacetum Coccineum: Genomic Comparison of Closely Related Tanacetum-Family Plants.</title>
        <authorList>
            <person name="Yamashiro T."/>
            <person name="Shiraishi A."/>
            <person name="Nakayama K."/>
            <person name="Satake H."/>
        </authorList>
    </citation>
    <scope>NUCLEOTIDE SEQUENCE</scope>
</reference>